<evidence type="ECO:0000313" key="3">
    <source>
        <dbReference type="Proteomes" id="UP001223390"/>
    </source>
</evidence>
<evidence type="ECO:0000313" key="2">
    <source>
        <dbReference type="EMBL" id="MDK9500840.1"/>
    </source>
</evidence>
<feature type="region of interest" description="Disordered" evidence="1">
    <location>
        <begin position="1"/>
        <end position="33"/>
    </location>
</feature>
<reference evidence="2 3" key="1">
    <citation type="submission" date="2023-05" db="EMBL/GenBank/DDBJ databases">
        <title>Sequencing and Assembly of Streptomyces sp. NP73.</title>
        <authorList>
            <person name="Konwar A.N."/>
            <person name="Saikia K."/>
            <person name="Thakur D."/>
        </authorList>
    </citation>
    <scope>NUCLEOTIDE SEQUENCE [LARGE SCALE GENOMIC DNA]</scope>
    <source>
        <strain evidence="2 3">NP73</strain>
    </source>
</reference>
<evidence type="ECO:0000256" key="1">
    <source>
        <dbReference type="SAM" id="MobiDB-lite"/>
    </source>
</evidence>
<organism evidence="2 3">
    <name type="scientific">Streptomyces katrae</name>
    <dbReference type="NCBI Taxonomy" id="68223"/>
    <lineage>
        <taxon>Bacteria</taxon>
        <taxon>Bacillati</taxon>
        <taxon>Actinomycetota</taxon>
        <taxon>Actinomycetes</taxon>
        <taxon>Kitasatosporales</taxon>
        <taxon>Streptomycetaceae</taxon>
        <taxon>Streptomyces</taxon>
    </lineage>
</organism>
<dbReference type="EMBL" id="JASITI010000075">
    <property type="protein sequence ID" value="MDK9500840.1"/>
    <property type="molecule type" value="Genomic_DNA"/>
</dbReference>
<dbReference type="RefSeq" id="WP_285346335.1">
    <property type="nucleotide sequence ID" value="NZ_JASITI010000075.1"/>
</dbReference>
<protein>
    <recommendedName>
        <fullName evidence="4">Transcriptional regulator</fullName>
    </recommendedName>
</protein>
<evidence type="ECO:0008006" key="4">
    <source>
        <dbReference type="Google" id="ProtNLM"/>
    </source>
</evidence>
<name>A0ABT7H4L4_9ACTN</name>
<proteinExistence type="predicted"/>
<sequence>MDAHADKQPPNPSRTGPAPVPGPTTTPVAGPAPVAVTLSPSYAAERLARALRTSRSHGDAATRERAGSRARKWQSVLAGIADGSLSIGSRTPVAALPAWVTPEVVTGGFATGAASAGGPLLPYEQEAARLAGVPADRAELFAHFLTEDGLAYLWSLLDSGRYEVRVPEEAALATVAWLVRAGDFDAAAELVTVLRPFAGRLRFSPRPADRPAPGVDSVHRRTVGEASAALARRGPNTAVETQREALAVWRPFEDELLAHRLLAHGRVPGPDWHARGAELLARYRSLAAAHTLCTKHLDPKSNAAILRRALEEEVAGRAPAPRLAGLLRVAVESMLAKRGAPGSPGHARLRAVQARQAAPPSHHALAGLVLRRISGLDQGAGTPDTDTPVAPVSAEEARETGLPAGAEVPAAVAGTVRAALSAPLEVLVERGVVPSAEVLAELVPQLVAAVSAERYADGPLRNLTAATYRAFRNRRSLLLLNLESQVRVEEVPWLRAVSGHLRADGAADTGPAAEALRRLGGLAVRAFPGTVLPNPLVRELGQLARQAELGAPFTEELAADIFMGTFGPKFLVAARVAGELLEESLYARYYGIDYAAVRRMAVTQAAESARSGRPARTAPEFAALCAERAGGERAWSVAANGKVIEQAQVLTTHNLATLVGRAGVTVPGGWARPARECFETVCRLVARVEGNPRPLPAIKDAAYAWRQMLFHLSLCGPDERASVLAWIEAESAQRPAHVRTRLAPALAGLRLVARGGSFDADGTGEGGRARRLLGWSTDGHWMRMP</sequence>
<keyword evidence="3" id="KW-1185">Reference proteome</keyword>
<dbReference type="Proteomes" id="UP001223390">
    <property type="component" value="Unassembled WGS sequence"/>
</dbReference>
<gene>
    <name evidence="2" type="ORF">QEZ40_006863</name>
</gene>
<accession>A0ABT7H4L4</accession>
<comment type="caution">
    <text evidence="2">The sequence shown here is derived from an EMBL/GenBank/DDBJ whole genome shotgun (WGS) entry which is preliminary data.</text>
</comment>